<reference evidence="4" key="1">
    <citation type="journal article" date="2019" name="Sci. Rep.">
        <title>Draft genome of Tanacetum cinerariifolium, the natural source of mosquito coil.</title>
        <authorList>
            <person name="Yamashiro T."/>
            <person name="Shiraishi A."/>
            <person name="Satake H."/>
            <person name="Nakayama K."/>
        </authorList>
    </citation>
    <scope>NUCLEOTIDE SEQUENCE</scope>
</reference>
<evidence type="ECO:0000259" key="3">
    <source>
        <dbReference type="PROSITE" id="PS50158"/>
    </source>
</evidence>
<comment type="caution">
    <text evidence="4">The sequence shown here is derived from an EMBL/GenBank/DDBJ whole genome shotgun (WGS) entry which is preliminary data.</text>
</comment>
<sequence length="107" mass="11723">MHGMGKTVNELHAMLKLHEETLPKKDANPALHAIRVGRIQKNQKNKPHKAGKGSHGKGKGKMGNASNNASFASRPKTPPPPKKDNPAKGAICHQCGKVRHWRRNCPM</sequence>
<feature type="compositionally biased region" description="Basic residues" evidence="2">
    <location>
        <begin position="41"/>
        <end position="60"/>
    </location>
</feature>
<name>A0A699SNK3_TANCI</name>
<evidence type="ECO:0000256" key="1">
    <source>
        <dbReference type="PROSITE-ProRule" id="PRU00047"/>
    </source>
</evidence>
<dbReference type="GO" id="GO:0008270">
    <property type="term" value="F:zinc ion binding"/>
    <property type="evidence" value="ECO:0007669"/>
    <property type="project" value="UniProtKB-KW"/>
</dbReference>
<gene>
    <name evidence="4" type="ORF">Tci_870195</name>
</gene>
<proteinExistence type="predicted"/>
<protein>
    <submittedName>
        <fullName evidence="4">Zinc finger, CCHC-type</fullName>
    </submittedName>
</protein>
<dbReference type="PROSITE" id="PS50158">
    <property type="entry name" value="ZF_CCHC"/>
    <property type="match status" value="1"/>
</dbReference>
<accession>A0A699SNK3</accession>
<keyword evidence="1" id="KW-0479">Metal-binding</keyword>
<feature type="domain" description="CCHC-type" evidence="3">
    <location>
        <begin position="92"/>
        <end position="106"/>
    </location>
</feature>
<feature type="non-terminal residue" evidence="4">
    <location>
        <position position="107"/>
    </location>
</feature>
<dbReference type="SUPFAM" id="SSF57756">
    <property type="entry name" value="Retrovirus zinc finger-like domains"/>
    <property type="match status" value="1"/>
</dbReference>
<organism evidence="4">
    <name type="scientific">Tanacetum cinerariifolium</name>
    <name type="common">Dalmatian daisy</name>
    <name type="synonym">Chrysanthemum cinerariifolium</name>
    <dbReference type="NCBI Taxonomy" id="118510"/>
    <lineage>
        <taxon>Eukaryota</taxon>
        <taxon>Viridiplantae</taxon>
        <taxon>Streptophyta</taxon>
        <taxon>Embryophyta</taxon>
        <taxon>Tracheophyta</taxon>
        <taxon>Spermatophyta</taxon>
        <taxon>Magnoliopsida</taxon>
        <taxon>eudicotyledons</taxon>
        <taxon>Gunneridae</taxon>
        <taxon>Pentapetalae</taxon>
        <taxon>asterids</taxon>
        <taxon>campanulids</taxon>
        <taxon>Asterales</taxon>
        <taxon>Asteraceae</taxon>
        <taxon>Asteroideae</taxon>
        <taxon>Anthemideae</taxon>
        <taxon>Anthemidinae</taxon>
        <taxon>Tanacetum</taxon>
    </lineage>
</organism>
<feature type="region of interest" description="Disordered" evidence="2">
    <location>
        <begin position="22"/>
        <end position="91"/>
    </location>
</feature>
<dbReference type="InterPro" id="IPR036875">
    <property type="entry name" value="Znf_CCHC_sf"/>
</dbReference>
<evidence type="ECO:0000313" key="4">
    <source>
        <dbReference type="EMBL" id="GFC98225.1"/>
    </source>
</evidence>
<keyword evidence="1" id="KW-0863">Zinc-finger</keyword>
<evidence type="ECO:0000256" key="2">
    <source>
        <dbReference type="SAM" id="MobiDB-lite"/>
    </source>
</evidence>
<dbReference type="InterPro" id="IPR001878">
    <property type="entry name" value="Znf_CCHC"/>
</dbReference>
<dbReference type="AlphaFoldDB" id="A0A699SNK3"/>
<dbReference type="EMBL" id="BKCJ011170800">
    <property type="protein sequence ID" value="GFC98225.1"/>
    <property type="molecule type" value="Genomic_DNA"/>
</dbReference>
<dbReference type="GO" id="GO:0003676">
    <property type="term" value="F:nucleic acid binding"/>
    <property type="evidence" value="ECO:0007669"/>
    <property type="project" value="InterPro"/>
</dbReference>
<keyword evidence="1" id="KW-0862">Zinc</keyword>